<dbReference type="OrthoDB" id="4463721at2"/>
<dbReference type="Proteomes" id="UP000324760">
    <property type="component" value="Chromosome"/>
</dbReference>
<dbReference type="GO" id="GO:0004497">
    <property type="term" value="F:monooxygenase activity"/>
    <property type="evidence" value="ECO:0007669"/>
    <property type="project" value="UniProtKB-KW"/>
</dbReference>
<protein>
    <submittedName>
        <fullName evidence="2">Antibiotic biosynthesis monooxygenase</fullName>
    </submittedName>
</protein>
<accession>A0A5P1RBW9</accession>
<keyword evidence="2" id="KW-0560">Oxidoreductase</keyword>
<dbReference type="KEGG" id="ncu:F0U83_10745"/>
<dbReference type="InterPro" id="IPR011008">
    <property type="entry name" value="Dimeric_a/b-barrel"/>
</dbReference>
<sequence>MIKVIIERHIAEDLTELYEKAARVTLQKAMQAHGFISGEALKNAYDPNHRIVIATYRTVQDWHRWLSSEERKEVMEQIIPMLDRDEKFTVLEH</sequence>
<dbReference type="AlphaFoldDB" id="A0A5P1RBW9"/>
<name>A0A5P1RBW9_9GAMM</name>
<dbReference type="Gene3D" id="3.30.70.100">
    <property type="match status" value="1"/>
</dbReference>
<keyword evidence="2" id="KW-0503">Monooxygenase</keyword>
<dbReference type="RefSeq" id="WP_138987540.1">
    <property type="nucleotide sequence ID" value="NZ_CP043869.1"/>
</dbReference>
<gene>
    <name evidence="2" type="ORF">F0U83_10745</name>
</gene>
<organism evidence="2 3">
    <name type="scientific">Neptunomonas concharum</name>
    <dbReference type="NCBI Taxonomy" id="1031538"/>
    <lineage>
        <taxon>Bacteria</taxon>
        <taxon>Pseudomonadati</taxon>
        <taxon>Pseudomonadota</taxon>
        <taxon>Gammaproteobacteria</taxon>
        <taxon>Oceanospirillales</taxon>
        <taxon>Oceanospirillaceae</taxon>
        <taxon>Neptunomonas</taxon>
    </lineage>
</organism>
<feature type="domain" description="ABM" evidence="1">
    <location>
        <begin position="1"/>
        <end position="76"/>
    </location>
</feature>
<reference evidence="2 3" key="1">
    <citation type="journal article" date="2019" name="Biochem. Eng. J.">
        <title>Metabolic engineering of the marine bacteria Neptunomonas concharum for the production of acetoin and meso-2,3-butanediol from acetate.</title>
        <authorList>
            <person name="Li W."/>
            <person name="Pu N."/>
            <person name="Liu C.-X."/>
            <person name="Yuan Q.-P."/>
            <person name="Li Z.-J."/>
        </authorList>
    </citation>
    <scope>NUCLEOTIDE SEQUENCE [LARGE SCALE GENOMIC DNA]</scope>
    <source>
        <strain evidence="2 3">JCM17730</strain>
    </source>
</reference>
<evidence type="ECO:0000313" key="2">
    <source>
        <dbReference type="EMBL" id="QEQ97149.1"/>
    </source>
</evidence>
<evidence type="ECO:0000259" key="1">
    <source>
        <dbReference type="Pfam" id="PF03992"/>
    </source>
</evidence>
<dbReference type="EMBL" id="CP043869">
    <property type="protein sequence ID" value="QEQ97149.1"/>
    <property type="molecule type" value="Genomic_DNA"/>
</dbReference>
<dbReference type="InterPro" id="IPR007138">
    <property type="entry name" value="ABM_dom"/>
</dbReference>
<proteinExistence type="predicted"/>
<dbReference type="SUPFAM" id="SSF54909">
    <property type="entry name" value="Dimeric alpha+beta barrel"/>
    <property type="match status" value="1"/>
</dbReference>
<dbReference type="Pfam" id="PF03992">
    <property type="entry name" value="ABM"/>
    <property type="match status" value="1"/>
</dbReference>
<evidence type="ECO:0000313" key="3">
    <source>
        <dbReference type="Proteomes" id="UP000324760"/>
    </source>
</evidence>
<keyword evidence="3" id="KW-1185">Reference proteome</keyword>